<gene>
    <name evidence="3" type="ORF">BKA16_000608</name>
</gene>
<comment type="similarity">
    <text evidence="1">Belongs to the short-chain dehydrogenases/reductases (SDR) family.</text>
</comment>
<dbReference type="InterPro" id="IPR036291">
    <property type="entry name" value="NAD(P)-bd_dom_sf"/>
</dbReference>
<proteinExistence type="inferred from homology"/>
<evidence type="ECO:0000313" key="4">
    <source>
        <dbReference type="Proteomes" id="UP000551501"/>
    </source>
</evidence>
<dbReference type="SUPFAM" id="SSF51735">
    <property type="entry name" value="NAD(P)-binding Rossmann-fold domains"/>
    <property type="match status" value="1"/>
</dbReference>
<keyword evidence="4" id="KW-1185">Reference proteome</keyword>
<dbReference type="GO" id="GO:0016616">
    <property type="term" value="F:oxidoreductase activity, acting on the CH-OH group of donors, NAD or NADP as acceptor"/>
    <property type="evidence" value="ECO:0007669"/>
    <property type="project" value="TreeGrafter"/>
</dbReference>
<dbReference type="RefSeq" id="WP_183369284.1">
    <property type="nucleotide sequence ID" value="NZ_BAABHL010000048.1"/>
</dbReference>
<comment type="caution">
    <text evidence="3">The sequence shown here is derived from an EMBL/GenBank/DDBJ whole genome shotgun (WGS) entry which is preliminary data.</text>
</comment>
<sequence>MRDGRVALVTGGARGLGFAIGRRLAEDGLTVVLADLAVSSVTESAQEIDGRAHVLDVTDDASVEKTITWIEDELGRLDVLVNNAGIISRTASHDVDSAVWTREIDVHLGGTMRCSRQAHRLLSSSDSASVINLASVGSTLGLPMRLAYTAAKSGITGMTRTLAAEWGPDGIRVNAIAPGYMDTAMTRSGIETGVLDGDRLLQRTPLRRLGRPDEIASSASFLASSDASFVTGTVLCVDGGITVDGTFHNEQ</sequence>
<dbReference type="PROSITE" id="PS00061">
    <property type="entry name" value="ADH_SHORT"/>
    <property type="match status" value="1"/>
</dbReference>
<dbReference type="Gene3D" id="3.40.50.720">
    <property type="entry name" value="NAD(P)-binding Rossmann-like Domain"/>
    <property type="match status" value="1"/>
</dbReference>
<dbReference type="PRINTS" id="PR00080">
    <property type="entry name" value="SDRFAMILY"/>
</dbReference>
<accession>A0A840EW47</accession>
<organism evidence="3 4">
    <name type="scientific">Gordonia humi</name>
    <dbReference type="NCBI Taxonomy" id="686429"/>
    <lineage>
        <taxon>Bacteria</taxon>
        <taxon>Bacillati</taxon>
        <taxon>Actinomycetota</taxon>
        <taxon>Actinomycetes</taxon>
        <taxon>Mycobacteriales</taxon>
        <taxon>Gordoniaceae</taxon>
        <taxon>Gordonia</taxon>
    </lineage>
</organism>
<name>A0A840EW47_9ACTN</name>
<evidence type="ECO:0000313" key="3">
    <source>
        <dbReference type="EMBL" id="MBB4134056.1"/>
    </source>
</evidence>
<reference evidence="3 4" key="1">
    <citation type="submission" date="2020-08" db="EMBL/GenBank/DDBJ databases">
        <title>Sequencing the genomes of 1000 actinobacteria strains.</title>
        <authorList>
            <person name="Klenk H.-P."/>
        </authorList>
    </citation>
    <scope>NUCLEOTIDE SEQUENCE [LARGE SCALE GENOMIC DNA]</scope>
    <source>
        <strain evidence="3 4">DSM 45298</strain>
    </source>
</reference>
<evidence type="ECO:0000256" key="1">
    <source>
        <dbReference type="ARBA" id="ARBA00006484"/>
    </source>
</evidence>
<dbReference type="Pfam" id="PF13561">
    <property type="entry name" value="adh_short_C2"/>
    <property type="match status" value="1"/>
</dbReference>
<dbReference type="InterPro" id="IPR020904">
    <property type="entry name" value="Sc_DH/Rdtase_CS"/>
</dbReference>
<dbReference type="InterPro" id="IPR002347">
    <property type="entry name" value="SDR_fam"/>
</dbReference>
<dbReference type="PRINTS" id="PR00081">
    <property type="entry name" value="GDHRDH"/>
</dbReference>
<dbReference type="Proteomes" id="UP000551501">
    <property type="component" value="Unassembled WGS sequence"/>
</dbReference>
<dbReference type="FunFam" id="3.40.50.720:FF:000084">
    <property type="entry name" value="Short-chain dehydrogenase reductase"/>
    <property type="match status" value="1"/>
</dbReference>
<dbReference type="PANTHER" id="PTHR42760">
    <property type="entry name" value="SHORT-CHAIN DEHYDROGENASES/REDUCTASES FAMILY MEMBER"/>
    <property type="match status" value="1"/>
</dbReference>
<evidence type="ECO:0000256" key="2">
    <source>
        <dbReference type="ARBA" id="ARBA00023002"/>
    </source>
</evidence>
<dbReference type="AlphaFoldDB" id="A0A840EW47"/>
<protein>
    <submittedName>
        <fullName evidence="3">NAD(P)-dependent dehydrogenase (Short-subunit alcohol dehydrogenase family)</fullName>
    </submittedName>
</protein>
<dbReference type="CDD" id="cd05233">
    <property type="entry name" value="SDR_c"/>
    <property type="match status" value="1"/>
</dbReference>
<dbReference type="EMBL" id="JACIFP010000001">
    <property type="protein sequence ID" value="MBB4134056.1"/>
    <property type="molecule type" value="Genomic_DNA"/>
</dbReference>
<keyword evidence="2" id="KW-0560">Oxidoreductase</keyword>